<name>A0A6M3LW60_9ZZZZ</name>
<dbReference type="GO" id="GO:0003917">
    <property type="term" value="F:DNA topoisomerase type I (single strand cut, ATP-independent) activity"/>
    <property type="evidence" value="ECO:0007669"/>
    <property type="project" value="InterPro"/>
</dbReference>
<dbReference type="InterPro" id="IPR014711">
    <property type="entry name" value="TopoI_cat_a-hlx-sub_euk"/>
</dbReference>
<dbReference type="EMBL" id="MT142245">
    <property type="protein sequence ID" value="QJA76821.1"/>
    <property type="molecule type" value="Genomic_DNA"/>
</dbReference>
<dbReference type="Gene3D" id="3.30.66.10">
    <property type="entry name" value="DNA topoisomerase I domain"/>
    <property type="match status" value="1"/>
</dbReference>
<dbReference type="InterPro" id="IPR035447">
    <property type="entry name" value="DNA_topo_I_N_sf"/>
</dbReference>
<organism evidence="3">
    <name type="scientific">viral metagenome</name>
    <dbReference type="NCBI Taxonomy" id="1070528"/>
    <lineage>
        <taxon>unclassified sequences</taxon>
        <taxon>metagenomes</taxon>
        <taxon>organismal metagenomes</taxon>
    </lineage>
</organism>
<dbReference type="GO" id="GO:0006265">
    <property type="term" value="P:DNA topological change"/>
    <property type="evidence" value="ECO:0007669"/>
    <property type="project" value="InterPro"/>
</dbReference>
<protein>
    <submittedName>
        <fullName evidence="3">Putative DNA topoisomerase I</fullName>
    </submittedName>
</protein>
<dbReference type="Gene3D" id="3.90.15.10">
    <property type="entry name" value="Topoisomerase I, Chain A, domain 3"/>
    <property type="match status" value="1"/>
</dbReference>
<dbReference type="InterPro" id="IPR013500">
    <property type="entry name" value="TopoI_cat_euk"/>
</dbReference>
<dbReference type="InterPro" id="IPR011010">
    <property type="entry name" value="DNA_brk_join_enz"/>
</dbReference>
<evidence type="ECO:0000259" key="1">
    <source>
        <dbReference type="Pfam" id="PF01028"/>
    </source>
</evidence>
<feature type="domain" description="DNA topoisomerase I catalytic core eukaryotic-type" evidence="1">
    <location>
        <begin position="112"/>
        <end position="310"/>
    </location>
</feature>
<dbReference type="AlphaFoldDB" id="A0A6M3LW60"/>
<dbReference type="PROSITE" id="PS52038">
    <property type="entry name" value="TOPO_IB_2"/>
    <property type="match status" value="1"/>
</dbReference>
<dbReference type="SUPFAM" id="SSF55869">
    <property type="entry name" value="DNA topoisomerase I domain"/>
    <property type="match status" value="1"/>
</dbReference>
<dbReference type="Gene3D" id="1.10.132.120">
    <property type="match status" value="1"/>
</dbReference>
<proteinExistence type="predicted"/>
<dbReference type="EMBL" id="MT143660">
    <property type="protein sequence ID" value="QJA99630.1"/>
    <property type="molecule type" value="Genomic_DNA"/>
</dbReference>
<keyword evidence="3" id="KW-0413">Isomerase</keyword>
<reference evidence="3" key="1">
    <citation type="submission" date="2020-03" db="EMBL/GenBank/DDBJ databases">
        <title>The deep terrestrial virosphere.</title>
        <authorList>
            <person name="Holmfeldt K."/>
            <person name="Nilsson E."/>
            <person name="Simone D."/>
            <person name="Lopez-Fernandez M."/>
            <person name="Wu X."/>
            <person name="de Brujin I."/>
            <person name="Lundin D."/>
            <person name="Andersson A."/>
            <person name="Bertilsson S."/>
            <person name="Dopson M."/>
        </authorList>
    </citation>
    <scope>NUCLEOTIDE SEQUENCE</scope>
    <source>
        <strain evidence="3">MM171A00947</strain>
        <strain evidence="2">MM415A01437</strain>
    </source>
</reference>
<evidence type="ECO:0000313" key="2">
    <source>
        <dbReference type="EMBL" id="QJA76821.1"/>
    </source>
</evidence>
<dbReference type="SUPFAM" id="SSF56349">
    <property type="entry name" value="DNA breaking-rejoining enzymes"/>
    <property type="match status" value="1"/>
</dbReference>
<accession>A0A6M3LW60</accession>
<gene>
    <name evidence="3" type="ORF">MM171A00947_0002</name>
    <name evidence="2" type="ORF">MM415A01437_0011</name>
</gene>
<dbReference type="GO" id="GO:0003677">
    <property type="term" value="F:DNA binding"/>
    <property type="evidence" value="ECO:0007669"/>
    <property type="project" value="InterPro"/>
</dbReference>
<sequence>MIIISSKKYPKKLGETDALFWSEDIAEEVSVVKGLSMYFKGGVGSGITGHRTFRAKPSSLRSAKSREDLPKHCQKLAIPPAWTDLMYNPDVKGDLLVTGKAKNGKTQYVYSEQFKAQQAEAKFARVLELQNKYQSTVTENQKNRKSSDLKTKENADCLATVMNTGIRAGSETDTGVEKKAFGVTTLKGEHVKEVNGVVHLVFGGKSGVSQNLQVSKADVGEMLLSRAKVAGKNGNLFDTDDSSLRKYSKTLDGGGFKTKDFRTLLATNEAEKAVKAFGGKRPTSEKEYKAMVKEVGKAVAAKLGNTVTVALQSYVYPGVFSRWRAAI</sequence>
<evidence type="ECO:0000313" key="3">
    <source>
        <dbReference type="EMBL" id="QJA99630.1"/>
    </source>
</evidence>
<dbReference type="Pfam" id="PF01028">
    <property type="entry name" value="Topoisom_I"/>
    <property type="match status" value="1"/>
</dbReference>